<reference evidence="1" key="1">
    <citation type="submission" date="2022-10" db="EMBL/GenBank/DDBJ databases">
        <title>Culturing micro-colonial fungi from biological soil crusts in the Mojave desert and describing Neophaeococcomyces mojavensis, and introducing the new genera and species Taxawa tesnikishii.</title>
        <authorList>
            <person name="Kurbessoian T."/>
            <person name="Stajich J.E."/>
        </authorList>
    </citation>
    <scope>NUCLEOTIDE SEQUENCE</scope>
    <source>
        <strain evidence="1">JES_112</strain>
    </source>
</reference>
<comment type="caution">
    <text evidence="1">The sequence shown here is derived from an EMBL/GenBank/DDBJ whole genome shotgun (WGS) entry which is preliminary data.</text>
</comment>
<proteinExistence type="predicted"/>
<evidence type="ECO:0000313" key="2">
    <source>
        <dbReference type="Proteomes" id="UP001172386"/>
    </source>
</evidence>
<accession>A0ACC3AHS3</accession>
<gene>
    <name evidence="1" type="ORF">H2198_001357</name>
</gene>
<keyword evidence="2" id="KW-1185">Reference proteome</keyword>
<organism evidence="1 2">
    <name type="scientific">Neophaeococcomyces mojaviensis</name>
    <dbReference type="NCBI Taxonomy" id="3383035"/>
    <lineage>
        <taxon>Eukaryota</taxon>
        <taxon>Fungi</taxon>
        <taxon>Dikarya</taxon>
        <taxon>Ascomycota</taxon>
        <taxon>Pezizomycotina</taxon>
        <taxon>Eurotiomycetes</taxon>
        <taxon>Chaetothyriomycetidae</taxon>
        <taxon>Chaetothyriales</taxon>
        <taxon>Chaetothyriales incertae sedis</taxon>
        <taxon>Neophaeococcomyces</taxon>
    </lineage>
</organism>
<sequence length="338" mass="36314">MSHTTLPTSLVESSIVMLRPPYDPLLVPAIEASKIALPENLNVENLRGTADLFGPDKILQDNPSLEHAEYRVPDLKDGDAEVILSVFRTKNSVETDRPALYHVHGGGQVAGNRFTALEIAMGYFAGIDAVFVSVEYRLAPEFRAPAALHDAYAGLLWTAEHSTELGIDVSKIILYGCSGGGPIAAGSAILCRNNQKLYPCALMLLTPMLDDRDSTVSSKQFARDGPWCGTTNRMAWDHVLGNERGGPNVSELVSPARAKDLAGLPPTFIDVGVCEVFRDEAVAFASRLWESGVSAELHAWPGGYHGFDMLAAGSPLANIAVAAKMSWVKRIVSGTGKK</sequence>
<protein>
    <submittedName>
        <fullName evidence="1">Uncharacterized protein</fullName>
    </submittedName>
</protein>
<dbReference type="EMBL" id="JAPDRQ010000015">
    <property type="protein sequence ID" value="KAJ9662468.1"/>
    <property type="molecule type" value="Genomic_DNA"/>
</dbReference>
<dbReference type="Proteomes" id="UP001172386">
    <property type="component" value="Unassembled WGS sequence"/>
</dbReference>
<name>A0ACC3AHS3_9EURO</name>
<evidence type="ECO:0000313" key="1">
    <source>
        <dbReference type="EMBL" id="KAJ9662468.1"/>
    </source>
</evidence>